<dbReference type="InterPro" id="IPR029044">
    <property type="entry name" value="Nucleotide-diphossugar_trans"/>
</dbReference>
<dbReference type="STRING" id="477680.SAMN05421788_102189"/>
<accession>A0A173MIF4</accession>
<protein>
    <submittedName>
        <fullName evidence="2">Glycosyl transferase family 2</fullName>
    </submittedName>
</protein>
<dbReference type="KEGG" id="fln:FLA_3211"/>
<sequence>MSKPIISVITVVYNGAATLEQTIASVKAQTYSAIEYIVVDGGSKDNTVAIIESHTDIVSHWISEKDKGLYDAMNKGMAMATGEYVFFLNADDAFFAPDVLEKMMQAGGNADVIYGDVMVMDGEGKDIGLRSEVTPHQLPAVLTWKSLQYGMVVSHQAFLVKRAVAATYDLQYKIASDIDWMITTLKQAATTVNAGVIVAKFRTGGTSKERQQQAWKERYAILSKHYGAVANFIRHLFIAIRYIIKKPFSKPI</sequence>
<dbReference type="PANTHER" id="PTHR22916:SF67">
    <property type="entry name" value="COLANIC ACID BIOSYNTHESIS GLYCOSYL TRANSFERASE WCAE-RELATED"/>
    <property type="match status" value="1"/>
</dbReference>
<dbReference type="RefSeq" id="WP_076377766.1">
    <property type="nucleotide sequence ID" value="NZ_AP017422.1"/>
</dbReference>
<dbReference type="Proteomes" id="UP000186917">
    <property type="component" value="Unassembled WGS sequence"/>
</dbReference>
<dbReference type="PANTHER" id="PTHR22916">
    <property type="entry name" value="GLYCOSYLTRANSFERASE"/>
    <property type="match status" value="1"/>
</dbReference>
<evidence type="ECO:0000259" key="1">
    <source>
        <dbReference type="Pfam" id="PF00535"/>
    </source>
</evidence>
<organism evidence="2 3">
    <name type="scientific">Filimonas lacunae</name>
    <dbReference type="NCBI Taxonomy" id="477680"/>
    <lineage>
        <taxon>Bacteria</taxon>
        <taxon>Pseudomonadati</taxon>
        <taxon>Bacteroidota</taxon>
        <taxon>Chitinophagia</taxon>
        <taxon>Chitinophagales</taxon>
        <taxon>Chitinophagaceae</taxon>
        <taxon>Filimonas</taxon>
    </lineage>
</organism>
<reference evidence="3" key="1">
    <citation type="submission" date="2017-01" db="EMBL/GenBank/DDBJ databases">
        <authorList>
            <person name="Varghese N."/>
            <person name="Submissions S."/>
        </authorList>
    </citation>
    <scope>NUCLEOTIDE SEQUENCE [LARGE SCALE GENOMIC DNA]</scope>
    <source>
        <strain evidence="3">DSM 21054</strain>
    </source>
</reference>
<dbReference type="GO" id="GO:0016758">
    <property type="term" value="F:hexosyltransferase activity"/>
    <property type="evidence" value="ECO:0007669"/>
    <property type="project" value="UniProtKB-ARBA"/>
</dbReference>
<name>A0A173MIF4_9BACT</name>
<dbReference type="CDD" id="cd06433">
    <property type="entry name" value="GT_2_WfgS_like"/>
    <property type="match status" value="1"/>
</dbReference>
<evidence type="ECO:0000313" key="2">
    <source>
        <dbReference type="EMBL" id="SIS93566.1"/>
    </source>
</evidence>
<dbReference type="OrthoDB" id="9788101at2"/>
<dbReference type="SUPFAM" id="SSF53448">
    <property type="entry name" value="Nucleotide-diphospho-sugar transferases"/>
    <property type="match status" value="1"/>
</dbReference>
<keyword evidence="3" id="KW-1185">Reference proteome</keyword>
<keyword evidence="2" id="KW-0808">Transferase</keyword>
<dbReference type="AlphaFoldDB" id="A0A173MIF4"/>
<evidence type="ECO:0000313" key="3">
    <source>
        <dbReference type="Proteomes" id="UP000186917"/>
    </source>
</evidence>
<dbReference type="EMBL" id="FTOR01000002">
    <property type="protein sequence ID" value="SIS93566.1"/>
    <property type="molecule type" value="Genomic_DNA"/>
</dbReference>
<proteinExistence type="predicted"/>
<dbReference type="Gene3D" id="3.90.550.10">
    <property type="entry name" value="Spore Coat Polysaccharide Biosynthesis Protein SpsA, Chain A"/>
    <property type="match status" value="1"/>
</dbReference>
<gene>
    <name evidence="2" type="ORF">SAMN05421788_102189</name>
</gene>
<feature type="domain" description="Glycosyltransferase 2-like" evidence="1">
    <location>
        <begin position="7"/>
        <end position="157"/>
    </location>
</feature>
<dbReference type="InterPro" id="IPR001173">
    <property type="entry name" value="Glyco_trans_2-like"/>
</dbReference>
<dbReference type="Pfam" id="PF00535">
    <property type="entry name" value="Glycos_transf_2"/>
    <property type="match status" value="1"/>
</dbReference>